<dbReference type="Proteomes" id="UP000002011">
    <property type="component" value="Chromosome"/>
</dbReference>
<dbReference type="KEGG" id="dfe:Dfer_1526"/>
<protein>
    <submittedName>
        <fullName evidence="2">Uncharacterized protein</fullName>
    </submittedName>
</protein>
<feature type="transmembrane region" description="Helical" evidence="1">
    <location>
        <begin position="6"/>
        <end position="29"/>
    </location>
</feature>
<keyword evidence="1" id="KW-0472">Membrane</keyword>
<reference evidence="2 3" key="1">
    <citation type="journal article" date="2009" name="Stand. Genomic Sci.">
        <title>Complete genome sequence of Dyadobacter fermentans type strain (NS114).</title>
        <authorList>
            <person name="Lang E."/>
            <person name="Lapidus A."/>
            <person name="Chertkov O."/>
            <person name="Brettin T."/>
            <person name="Detter J.C."/>
            <person name="Han C."/>
            <person name="Copeland A."/>
            <person name="Glavina Del Rio T."/>
            <person name="Nolan M."/>
            <person name="Chen F."/>
            <person name="Lucas S."/>
            <person name="Tice H."/>
            <person name="Cheng J.F."/>
            <person name="Land M."/>
            <person name="Hauser L."/>
            <person name="Chang Y.J."/>
            <person name="Jeffries C.D."/>
            <person name="Kopitz M."/>
            <person name="Bruce D."/>
            <person name="Goodwin L."/>
            <person name="Pitluck S."/>
            <person name="Ovchinnikova G."/>
            <person name="Pati A."/>
            <person name="Ivanova N."/>
            <person name="Mavrommatis K."/>
            <person name="Chen A."/>
            <person name="Palaniappan K."/>
            <person name="Chain P."/>
            <person name="Bristow J."/>
            <person name="Eisen J.A."/>
            <person name="Markowitz V."/>
            <person name="Hugenholtz P."/>
            <person name="Goker M."/>
            <person name="Rohde M."/>
            <person name="Kyrpides N.C."/>
            <person name="Klenk H.P."/>
        </authorList>
    </citation>
    <scope>NUCLEOTIDE SEQUENCE [LARGE SCALE GENOMIC DNA]</scope>
    <source>
        <strain evidence="3">ATCC 700827 / DSM 18053 / CIP 107007 / KCTC 52180 / NS114</strain>
    </source>
</reference>
<organism evidence="2 3">
    <name type="scientific">Dyadobacter fermentans (strain ATCC 700827 / DSM 18053 / CIP 107007 / KCTC 52180 / NS114)</name>
    <dbReference type="NCBI Taxonomy" id="471854"/>
    <lineage>
        <taxon>Bacteria</taxon>
        <taxon>Pseudomonadati</taxon>
        <taxon>Bacteroidota</taxon>
        <taxon>Cytophagia</taxon>
        <taxon>Cytophagales</taxon>
        <taxon>Spirosomataceae</taxon>
        <taxon>Dyadobacter</taxon>
    </lineage>
</organism>
<proteinExistence type="predicted"/>
<dbReference type="HOGENOM" id="CLU_3250630_0_0_10"/>
<name>C6VRR8_DYAFD</name>
<keyword evidence="1" id="KW-0812">Transmembrane</keyword>
<dbReference type="EMBL" id="CP001619">
    <property type="protein sequence ID" value="ACT92771.1"/>
    <property type="molecule type" value="Genomic_DNA"/>
</dbReference>
<evidence type="ECO:0000313" key="2">
    <source>
        <dbReference type="EMBL" id="ACT92771.1"/>
    </source>
</evidence>
<sequence>MESTISLWAGAVQIGIAVAIAAIGIRIILELRKTEWNDQAAE</sequence>
<dbReference type="AlphaFoldDB" id="C6VRR8"/>
<dbReference type="STRING" id="471854.Dfer_1526"/>
<keyword evidence="3" id="KW-1185">Reference proteome</keyword>
<keyword evidence="1" id="KW-1133">Transmembrane helix</keyword>
<accession>C6VRR8</accession>
<evidence type="ECO:0000313" key="3">
    <source>
        <dbReference type="Proteomes" id="UP000002011"/>
    </source>
</evidence>
<gene>
    <name evidence="2" type="ordered locus">Dfer_1526</name>
</gene>
<dbReference type="RefSeq" id="WP_015811025.1">
    <property type="nucleotide sequence ID" value="NC_013037.1"/>
</dbReference>
<evidence type="ECO:0000256" key="1">
    <source>
        <dbReference type="SAM" id="Phobius"/>
    </source>
</evidence>